<comment type="subcellular location">
    <subcellularLocation>
        <location evidence="1">Membrane</location>
        <topology evidence="1">Multi-pass membrane protein</topology>
    </subcellularLocation>
</comment>
<feature type="transmembrane region" description="Helical" evidence="10">
    <location>
        <begin position="510"/>
        <end position="528"/>
    </location>
</feature>
<dbReference type="InterPro" id="IPR018085">
    <property type="entry name" value="Ura-DNA_Glyclase_AS"/>
</dbReference>
<feature type="transmembrane region" description="Helical" evidence="10">
    <location>
        <begin position="308"/>
        <end position="335"/>
    </location>
</feature>
<name>A0ABR9J3M7_9MICC</name>
<feature type="active site" description="Proton acceptor" evidence="8">
    <location>
        <position position="183"/>
    </location>
</feature>
<evidence type="ECO:0000313" key="12">
    <source>
        <dbReference type="Proteomes" id="UP000636579"/>
    </source>
</evidence>
<dbReference type="RefSeq" id="WP_192590469.1">
    <property type="nucleotide sequence ID" value="NZ_JADBEE010000001.1"/>
</dbReference>
<feature type="transmembrane region" description="Helical" evidence="10">
    <location>
        <begin position="102"/>
        <end position="123"/>
    </location>
</feature>
<gene>
    <name evidence="11" type="ORF">H4W26_000356</name>
</gene>
<keyword evidence="12" id="KW-1185">Reference proteome</keyword>
<evidence type="ECO:0000256" key="8">
    <source>
        <dbReference type="PROSITE-ProRule" id="PRU10072"/>
    </source>
</evidence>
<keyword evidence="3" id="KW-0808">Transferase</keyword>
<organism evidence="11 12">
    <name type="scientific">Nesterenkonia halotolerans</name>
    <dbReference type="NCBI Taxonomy" id="225325"/>
    <lineage>
        <taxon>Bacteria</taxon>
        <taxon>Bacillati</taxon>
        <taxon>Actinomycetota</taxon>
        <taxon>Actinomycetes</taxon>
        <taxon>Micrococcales</taxon>
        <taxon>Micrococcaceae</taxon>
        <taxon>Nesterenkonia</taxon>
    </lineage>
</organism>
<dbReference type="NCBIfam" id="NF038066">
    <property type="entry name" value="MptB"/>
    <property type="match status" value="1"/>
</dbReference>
<evidence type="ECO:0000256" key="7">
    <source>
        <dbReference type="ARBA" id="ARBA00043987"/>
    </source>
</evidence>
<evidence type="ECO:0000256" key="3">
    <source>
        <dbReference type="ARBA" id="ARBA00022679"/>
    </source>
</evidence>
<feature type="region of interest" description="Disordered" evidence="9">
    <location>
        <begin position="1"/>
        <end position="38"/>
    </location>
</feature>
<feature type="compositionally biased region" description="Basic and acidic residues" evidence="9">
    <location>
        <begin position="570"/>
        <end position="591"/>
    </location>
</feature>
<evidence type="ECO:0000256" key="4">
    <source>
        <dbReference type="ARBA" id="ARBA00022692"/>
    </source>
</evidence>
<accession>A0ABR9J3M7</accession>
<proteinExistence type="inferred from homology"/>
<dbReference type="EMBL" id="JADBEE010000001">
    <property type="protein sequence ID" value="MBE1513601.1"/>
    <property type="molecule type" value="Genomic_DNA"/>
</dbReference>
<dbReference type="Pfam" id="PF26314">
    <property type="entry name" value="MptA_B_family"/>
    <property type="match status" value="1"/>
</dbReference>
<feature type="transmembrane region" description="Helical" evidence="10">
    <location>
        <begin position="413"/>
        <end position="431"/>
    </location>
</feature>
<feature type="transmembrane region" description="Helical" evidence="10">
    <location>
        <begin position="481"/>
        <end position="504"/>
    </location>
</feature>
<evidence type="ECO:0000256" key="5">
    <source>
        <dbReference type="ARBA" id="ARBA00022989"/>
    </source>
</evidence>
<feature type="transmembrane region" description="Helical" evidence="10">
    <location>
        <begin position="443"/>
        <end position="469"/>
    </location>
</feature>
<sequence>MSAEAGAAENSPAPRGAEGSTGLATTSSTPEDAPGPRRARRRDLWLHILRSSTRPKHLWSPLLEGVLGSLLVLFGSLGVGWLVSSSPLSRDPWLIVLRTEPAGVVVSTIALTLGCWIMLRAWLRLSRVLEDPDPRRHWPASSLRVVNWAVVLWSIPQLITVPIFSRDVFAYLNQGRLVLAGQDPYTTGVSSLNNWFHLGTDILWAESETPYGPLFLWIEAAVMRTAADSPDLALFLFRLACVGGVVMMMIFVPKLARLHGIDPARAQWITLANPLLIVSFISSAHNDAIMVGFALAGIYAAARGRGVLATLLVVVSIGIKPITIVLLPFIGLLWAGQGASWSRKFQYWFFTAGLAAAAMITIGLVQGYGFGWLAVLAGTGTGSVYWSPIGIADGWLGTLLRSFGLDSGWTLEVFKIVGRILSVAAVLWLMFRGSDKFIVQRMVWAFTALVVLSPIIQPWYLLWLLPLFAITGIRKDWQFKWVVFTIVFFLAFGASDQLSIYQFLELDQQMLALSIAVSWFAIIWLALVDRQTRWVIWDDWGLPPMRWEWPRRRRRETLASVEPGAPADLAEPKDLKDPADPTGEERPSGAR</sequence>
<dbReference type="Proteomes" id="UP000636579">
    <property type="component" value="Unassembled WGS sequence"/>
</dbReference>
<evidence type="ECO:0000256" key="6">
    <source>
        <dbReference type="ARBA" id="ARBA00023136"/>
    </source>
</evidence>
<keyword evidence="2" id="KW-0328">Glycosyltransferase</keyword>
<feature type="transmembrane region" description="Helical" evidence="10">
    <location>
        <begin position="58"/>
        <end position="82"/>
    </location>
</feature>
<dbReference type="PROSITE" id="PS00130">
    <property type="entry name" value="U_DNA_GLYCOSYLASE"/>
    <property type="match status" value="1"/>
</dbReference>
<comment type="caution">
    <text evidence="11">The sequence shown here is derived from an EMBL/GenBank/DDBJ whole genome shotgun (WGS) entry which is preliminary data.</text>
</comment>
<keyword evidence="5 10" id="KW-1133">Transmembrane helix</keyword>
<evidence type="ECO:0000256" key="9">
    <source>
        <dbReference type="SAM" id="MobiDB-lite"/>
    </source>
</evidence>
<feature type="transmembrane region" description="Helical" evidence="10">
    <location>
        <begin position="274"/>
        <end position="302"/>
    </location>
</feature>
<keyword evidence="4 10" id="KW-0812">Transmembrane</keyword>
<evidence type="ECO:0008006" key="13">
    <source>
        <dbReference type="Google" id="ProtNLM"/>
    </source>
</evidence>
<evidence type="ECO:0000256" key="1">
    <source>
        <dbReference type="ARBA" id="ARBA00004141"/>
    </source>
</evidence>
<feature type="region of interest" description="Disordered" evidence="9">
    <location>
        <begin position="557"/>
        <end position="591"/>
    </location>
</feature>
<evidence type="ECO:0000256" key="10">
    <source>
        <dbReference type="SAM" id="Phobius"/>
    </source>
</evidence>
<keyword evidence="6 10" id="KW-0472">Membrane</keyword>
<reference evidence="11 12" key="1">
    <citation type="submission" date="2020-10" db="EMBL/GenBank/DDBJ databases">
        <title>Sequencing the genomes of 1000 actinobacteria strains.</title>
        <authorList>
            <person name="Klenk H.-P."/>
        </authorList>
    </citation>
    <scope>NUCLEOTIDE SEQUENCE [LARGE SCALE GENOMIC DNA]</scope>
    <source>
        <strain evidence="11 12">DSM 15474</strain>
    </source>
</reference>
<comment type="similarity">
    <text evidence="7">Belongs to the MptA/B family.</text>
</comment>
<evidence type="ECO:0000313" key="11">
    <source>
        <dbReference type="EMBL" id="MBE1513601.1"/>
    </source>
</evidence>
<evidence type="ECO:0000256" key="2">
    <source>
        <dbReference type="ARBA" id="ARBA00022676"/>
    </source>
</evidence>
<dbReference type="InterPro" id="IPR049829">
    <property type="entry name" value="MptA/B-like"/>
</dbReference>
<feature type="transmembrane region" description="Helical" evidence="10">
    <location>
        <begin position="144"/>
        <end position="164"/>
    </location>
</feature>
<feature type="transmembrane region" description="Helical" evidence="10">
    <location>
        <begin position="232"/>
        <end position="253"/>
    </location>
</feature>
<protein>
    <recommendedName>
        <fullName evidence="13">DUF2029 domain-containing protein</fullName>
    </recommendedName>
</protein>
<feature type="transmembrane region" description="Helical" evidence="10">
    <location>
        <begin position="347"/>
        <end position="365"/>
    </location>
</feature>